<reference evidence="18 19" key="1">
    <citation type="journal article" date="2016" name="Nat. Commun.">
        <title>Thousands of microbial genomes shed light on interconnected biogeochemical processes in an aquifer system.</title>
        <authorList>
            <person name="Anantharaman K."/>
            <person name="Brown C.T."/>
            <person name="Hug L.A."/>
            <person name="Sharon I."/>
            <person name="Castelle C.J."/>
            <person name="Probst A.J."/>
            <person name="Thomas B.C."/>
            <person name="Singh A."/>
            <person name="Wilkins M.J."/>
            <person name="Karaoz U."/>
            <person name="Brodie E.L."/>
            <person name="Williams K.H."/>
            <person name="Hubbard S.S."/>
            <person name="Banfield J.F."/>
        </authorList>
    </citation>
    <scope>NUCLEOTIDE SEQUENCE [LARGE SCALE GENOMIC DNA]</scope>
</reference>
<evidence type="ECO:0000256" key="15">
    <source>
        <dbReference type="PROSITE-ProRule" id="PRU01319"/>
    </source>
</evidence>
<dbReference type="GO" id="GO:0006298">
    <property type="term" value="P:mismatch repair"/>
    <property type="evidence" value="ECO:0007669"/>
    <property type="project" value="TreeGrafter"/>
</dbReference>
<comment type="caution">
    <text evidence="18">The sequence shown here is derived from an EMBL/GenBank/DDBJ whole genome shotgun (WGS) entry which is preliminary data.</text>
</comment>
<dbReference type="HAMAP" id="MF_00052_B">
    <property type="entry name" value="RNase_HII_B"/>
    <property type="match status" value="1"/>
</dbReference>
<dbReference type="EC" id="3.1.26.4" evidence="6 14"/>
<evidence type="ECO:0000256" key="16">
    <source>
        <dbReference type="RuleBase" id="RU003515"/>
    </source>
</evidence>
<name>A0A1F4UHX6_UNCKA</name>
<proteinExistence type="inferred from homology"/>
<dbReference type="NCBIfam" id="NF000595">
    <property type="entry name" value="PRK00015.1-3"/>
    <property type="match status" value="1"/>
</dbReference>
<evidence type="ECO:0000256" key="8">
    <source>
        <dbReference type="ARBA" id="ARBA00022490"/>
    </source>
</evidence>
<dbReference type="CDD" id="cd07182">
    <property type="entry name" value="RNase_HII_bacteria_HII_like"/>
    <property type="match status" value="1"/>
</dbReference>
<evidence type="ECO:0000256" key="7">
    <source>
        <dbReference type="ARBA" id="ARBA00019179"/>
    </source>
</evidence>
<dbReference type="GO" id="GO:0032299">
    <property type="term" value="C:ribonuclease H2 complex"/>
    <property type="evidence" value="ECO:0007669"/>
    <property type="project" value="TreeGrafter"/>
</dbReference>
<evidence type="ECO:0000256" key="14">
    <source>
        <dbReference type="HAMAP-Rule" id="MF_00052"/>
    </source>
</evidence>
<dbReference type="InterPro" id="IPR036397">
    <property type="entry name" value="RNaseH_sf"/>
</dbReference>
<keyword evidence="10 14" id="KW-0479">Metal-binding</keyword>
<evidence type="ECO:0000313" key="19">
    <source>
        <dbReference type="Proteomes" id="UP000176583"/>
    </source>
</evidence>
<evidence type="ECO:0000256" key="10">
    <source>
        <dbReference type="ARBA" id="ARBA00022723"/>
    </source>
</evidence>
<keyword evidence="13 14" id="KW-0464">Manganese</keyword>
<keyword evidence="9 14" id="KW-0540">Nuclease</keyword>
<evidence type="ECO:0000256" key="1">
    <source>
        <dbReference type="ARBA" id="ARBA00000077"/>
    </source>
</evidence>
<feature type="binding site" evidence="14 15">
    <location>
        <position position="24"/>
    </location>
    <ligand>
        <name>a divalent metal cation</name>
        <dbReference type="ChEBI" id="CHEBI:60240"/>
    </ligand>
</feature>
<gene>
    <name evidence="14" type="primary">rnhB</name>
    <name evidence="18" type="ORF">A2V54_02560</name>
</gene>
<dbReference type="AlphaFoldDB" id="A0A1F4UHX6"/>
<evidence type="ECO:0000256" key="3">
    <source>
        <dbReference type="ARBA" id="ARBA00004065"/>
    </source>
</evidence>
<evidence type="ECO:0000256" key="4">
    <source>
        <dbReference type="ARBA" id="ARBA00004496"/>
    </source>
</evidence>
<dbReference type="PROSITE" id="PS51975">
    <property type="entry name" value="RNASE_H_2"/>
    <property type="match status" value="1"/>
</dbReference>
<dbReference type="GO" id="GO:0005737">
    <property type="term" value="C:cytoplasm"/>
    <property type="evidence" value="ECO:0007669"/>
    <property type="project" value="UniProtKB-SubCell"/>
</dbReference>
<comment type="subcellular location">
    <subcellularLocation>
        <location evidence="4 14">Cytoplasm</location>
    </subcellularLocation>
</comment>
<dbReference type="EMBL" id="MEUW01000016">
    <property type="protein sequence ID" value="OGC44554.1"/>
    <property type="molecule type" value="Genomic_DNA"/>
</dbReference>
<sequence length="210" mass="23723">MRFSSFSLEKKLWNDGFSLVAGVDEVGRGAWAGPVLAAAVIFPANVRLGFRLADSKKLSPGRREELAENIKERALFWSISQSDAVFIEEKGISPATEQAMRLALEDLRESPDFVLVDYLKLSSWPLDRQNPVKFGDQISNSIAAASILAKVIRDNLMRELGKQYPEYGFEAHKGYGTKFHQEMIREHGLCELHREKFIPESLLLPLREDS</sequence>
<dbReference type="PANTHER" id="PTHR10954">
    <property type="entry name" value="RIBONUCLEASE H2 SUBUNIT A"/>
    <property type="match status" value="1"/>
</dbReference>
<evidence type="ECO:0000256" key="11">
    <source>
        <dbReference type="ARBA" id="ARBA00022759"/>
    </source>
</evidence>
<comment type="cofactor">
    <cofactor evidence="2">
        <name>Mg(2+)</name>
        <dbReference type="ChEBI" id="CHEBI:18420"/>
    </cofactor>
</comment>
<dbReference type="PANTHER" id="PTHR10954:SF18">
    <property type="entry name" value="RIBONUCLEASE HII"/>
    <property type="match status" value="1"/>
</dbReference>
<evidence type="ECO:0000259" key="17">
    <source>
        <dbReference type="PROSITE" id="PS51975"/>
    </source>
</evidence>
<comment type="catalytic activity">
    <reaction evidence="1 14 15 16">
        <text>Endonucleolytic cleavage to 5'-phosphomonoester.</text>
        <dbReference type="EC" id="3.1.26.4"/>
    </reaction>
</comment>
<evidence type="ECO:0000256" key="6">
    <source>
        <dbReference type="ARBA" id="ARBA00012180"/>
    </source>
</evidence>
<dbReference type="Proteomes" id="UP000176583">
    <property type="component" value="Unassembled WGS sequence"/>
</dbReference>
<dbReference type="InterPro" id="IPR024567">
    <property type="entry name" value="RNase_HII/HIII_dom"/>
</dbReference>
<feature type="domain" description="RNase H type-2" evidence="17">
    <location>
        <begin position="18"/>
        <end position="209"/>
    </location>
</feature>
<dbReference type="GO" id="GO:0004523">
    <property type="term" value="F:RNA-DNA hybrid ribonuclease activity"/>
    <property type="evidence" value="ECO:0007669"/>
    <property type="project" value="UniProtKB-UniRule"/>
</dbReference>
<evidence type="ECO:0000256" key="13">
    <source>
        <dbReference type="ARBA" id="ARBA00023211"/>
    </source>
</evidence>
<feature type="binding site" evidence="14 15">
    <location>
        <position position="117"/>
    </location>
    <ligand>
        <name>a divalent metal cation</name>
        <dbReference type="ChEBI" id="CHEBI:60240"/>
    </ligand>
</feature>
<keyword evidence="11 14" id="KW-0255">Endonuclease</keyword>
<accession>A0A1F4UHX6</accession>
<evidence type="ECO:0000256" key="5">
    <source>
        <dbReference type="ARBA" id="ARBA00007383"/>
    </source>
</evidence>
<evidence type="ECO:0000256" key="9">
    <source>
        <dbReference type="ARBA" id="ARBA00022722"/>
    </source>
</evidence>
<comment type="similarity">
    <text evidence="5 14 16">Belongs to the RNase HII family.</text>
</comment>
<dbReference type="GO" id="GO:0043137">
    <property type="term" value="P:DNA replication, removal of RNA primer"/>
    <property type="evidence" value="ECO:0007669"/>
    <property type="project" value="TreeGrafter"/>
</dbReference>
<dbReference type="InterPro" id="IPR022898">
    <property type="entry name" value="RNase_HII"/>
</dbReference>
<dbReference type="SUPFAM" id="SSF53098">
    <property type="entry name" value="Ribonuclease H-like"/>
    <property type="match status" value="1"/>
</dbReference>
<protein>
    <recommendedName>
        <fullName evidence="7 14">Ribonuclease HII</fullName>
        <shortName evidence="14">RNase HII</shortName>
        <ecNumber evidence="6 14">3.1.26.4</ecNumber>
    </recommendedName>
</protein>
<dbReference type="InterPro" id="IPR012337">
    <property type="entry name" value="RNaseH-like_sf"/>
</dbReference>
<keyword evidence="8 14" id="KW-0963">Cytoplasm</keyword>
<dbReference type="GO" id="GO:0003723">
    <property type="term" value="F:RNA binding"/>
    <property type="evidence" value="ECO:0007669"/>
    <property type="project" value="UniProtKB-UniRule"/>
</dbReference>
<dbReference type="Gene3D" id="3.30.420.10">
    <property type="entry name" value="Ribonuclease H-like superfamily/Ribonuclease H"/>
    <property type="match status" value="1"/>
</dbReference>
<evidence type="ECO:0000256" key="12">
    <source>
        <dbReference type="ARBA" id="ARBA00022801"/>
    </source>
</evidence>
<evidence type="ECO:0000256" key="2">
    <source>
        <dbReference type="ARBA" id="ARBA00001946"/>
    </source>
</evidence>
<dbReference type="InterPro" id="IPR001352">
    <property type="entry name" value="RNase_HII/HIII"/>
</dbReference>
<dbReference type="Pfam" id="PF01351">
    <property type="entry name" value="RNase_HII"/>
    <property type="match status" value="1"/>
</dbReference>
<feature type="binding site" evidence="14 15">
    <location>
        <position position="25"/>
    </location>
    <ligand>
        <name>a divalent metal cation</name>
        <dbReference type="ChEBI" id="CHEBI:60240"/>
    </ligand>
</feature>
<dbReference type="GO" id="GO:0030145">
    <property type="term" value="F:manganese ion binding"/>
    <property type="evidence" value="ECO:0007669"/>
    <property type="project" value="UniProtKB-UniRule"/>
</dbReference>
<evidence type="ECO:0000313" key="18">
    <source>
        <dbReference type="EMBL" id="OGC44554.1"/>
    </source>
</evidence>
<comment type="cofactor">
    <cofactor evidence="14 15">
        <name>Mn(2+)</name>
        <dbReference type="ChEBI" id="CHEBI:29035"/>
    </cofactor>
    <cofactor evidence="14 15">
        <name>Mg(2+)</name>
        <dbReference type="ChEBI" id="CHEBI:18420"/>
    </cofactor>
    <text evidence="14 15">Manganese or magnesium. Binds 1 divalent metal ion per monomer in the absence of substrate. May bind a second metal ion after substrate binding.</text>
</comment>
<keyword evidence="12 14" id="KW-0378">Hydrolase</keyword>
<organism evidence="18 19">
    <name type="scientific">candidate division WWE3 bacterium RBG_19FT_COMBO_53_11</name>
    <dbReference type="NCBI Taxonomy" id="1802613"/>
    <lineage>
        <taxon>Bacteria</taxon>
        <taxon>Katanobacteria</taxon>
    </lineage>
</organism>
<comment type="function">
    <text evidence="3 14 16">Endonuclease that specifically degrades the RNA of RNA-DNA hybrids.</text>
</comment>
<dbReference type="STRING" id="1802613.A2V54_02560"/>